<dbReference type="AlphaFoldDB" id="A0A3M2SG57"/>
<dbReference type="EMBL" id="NKUJ01000050">
    <property type="protein sequence ID" value="RMJ16275.1"/>
    <property type="molecule type" value="Genomic_DNA"/>
</dbReference>
<feature type="transmembrane region" description="Helical" evidence="7">
    <location>
        <begin position="69"/>
        <end position="92"/>
    </location>
</feature>
<sequence length="434" mass="48746">MEDLNQVSVPGNLIRGGLSLLHACIPTALIILATPKTGLDSMARYIWAASILSIGKRLFELIAETGTSFVINGVIMGWVVLVLIQCCNFLIIQKLDDDDLVRGNIFRLSDGFVYKFYLTMRLLFNLRNVGNPWEVKRLHKFPRYYKGPKPSRSAYITRQVLIMAWQYLLLDIIYMSSLETPPEDAQRLFGPGTEFNYLNATAEQWGGRVAVGPVAGLAPARVSIDIPYRGFSILSVLLGLTSTDQWPPLFGSMWDAYTIRGFWNTFWHQDCLWPMKSLSNYICRDLLGLPRPSFLERYLNILIVFLASGAMHLTIDLFSYKPPSKAPTMAFFGSMALAIMLEDSVQELCRRITGVDTRKKDVQVPLWHRLVGYVWVVTWMTLTAPWYLAHAAQLPAETKWLVPFSLVDQIGLPAAGALLGVSGLIVKYAIGGEV</sequence>
<evidence type="ECO:0000259" key="8">
    <source>
        <dbReference type="Pfam" id="PF13813"/>
    </source>
</evidence>
<keyword evidence="10" id="KW-1185">Reference proteome</keyword>
<reference evidence="9 10" key="1">
    <citation type="submission" date="2017-06" db="EMBL/GenBank/DDBJ databases">
        <title>Comparative genomic analysis of Ambrosia Fusariam Clade fungi.</title>
        <authorList>
            <person name="Stajich J.E."/>
            <person name="Carrillo J."/>
            <person name="Kijimoto T."/>
            <person name="Eskalen A."/>
            <person name="O'Donnell K."/>
            <person name="Kasson M."/>
        </authorList>
    </citation>
    <scope>NUCLEOTIDE SEQUENCE [LARGE SCALE GENOMIC DNA]</scope>
    <source>
        <strain evidence="9">UCR3666</strain>
    </source>
</reference>
<feature type="transmembrane region" description="Helical" evidence="7">
    <location>
        <begin position="326"/>
        <end position="345"/>
    </location>
</feature>
<evidence type="ECO:0000313" key="9">
    <source>
        <dbReference type="EMBL" id="RMJ16275.1"/>
    </source>
</evidence>
<keyword evidence="6 7" id="KW-0472">Membrane</keyword>
<organism evidence="9 10">
    <name type="scientific">Fusarium kuroshium</name>
    <dbReference type="NCBI Taxonomy" id="2010991"/>
    <lineage>
        <taxon>Eukaryota</taxon>
        <taxon>Fungi</taxon>
        <taxon>Dikarya</taxon>
        <taxon>Ascomycota</taxon>
        <taxon>Pezizomycotina</taxon>
        <taxon>Sordariomycetes</taxon>
        <taxon>Hypocreomycetidae</taxon>
        <taxon>Hypocreales</taxon>
        <taxon>Nectriaceae</taxon>
        <taxon>Fusarium</taxon>
        <taxon>Fusarium solani species complex</taxon>
    </lineage>
</organism>
<keyword evidence="4 7" id="KW-0812">Transmembrane</keyword>
<gene>
    <name evidence="9" type="ORF">CDV36_004042</name>
</gene>
<evidence type="ECO:0000313" key="10">
    <source>
        <dbReference type="Proteomes" id="UP000277212"/>
    </source>
</evidence>
<dbReference type="Pfam" id="PF13813">
    <property type="entry name" value="MBOAT_2"/>
    <property type="match status" value="1"/>
</dbReference>
<feature type="transmembrane region" description="Helical" evidence="7">
    <location>
        <begin position="366"/>
        <end position="389"/>
    </location>
</feature>
<feature type="transmembrane region" description="Helical" evidence="7">
    <location>
        <begin position="12"/>
        <end position="33"/>
    </location>
</feature>
<dbReference type="GO" id="GO:0016020">
    <property type="term" value="C:membrane"/>
    <property type="evidence" value="ECO:0007669"/>
    <property type="project" value="UniProtKB-SubCell"/>
</dbReference>
<keyword evidence="3" id="KW-0808">Transferase</keyword>
<evidence type="ECO:0000256" key="5">
    <source>
        <dbReference type="ARBA" id="ARBA00022989"/>
    </source>
</evidence>
<comment type="similarity">
    <text evidence="2">Belongs to the wax synthase family.</text>
</comment>
<evidence type="ECO:0000256" key="3">
    <source>
        <dbReference type="ARBA" id="ARBA00022679"/>
    </source>
</evidence>
<dbReference type="GO" id="GO:0006629">
    <property type="term" value="P:lipid metabolic process"/>
    <property type="evidence" value="ECO:0007669"/>
    <property type="project" value="InterPro"/>
</dbReference>
<evidence type="ECO:0000256" key="1">
    <source>
        <dbReference type="ARBA" id="ARBA00004141"/>
    </source>
</evidence>
<dbReference type="PANTHER" id="PTHR31595">
    <property type="entry name" value="LONG-CHAIN-ALCOHOL O-FATTY-ACYLTRANSFERASE 3-RELATED"/>
    <property type="match status" value="1"/>
</dbReference>
<keyword evidence="5 7" id="KW-1133">Transmembrane helix</keyword>
<feature type="transmembrane region" description="Helical" evidence="7">
    <location>
        <begin position="298"/>
        <end position="320"/>
    </location>
</feature>
<evidence type="ECO:0000256" key="6">
    <source>
        <dbReference type="ARBA" id="ARBA00023136"/>
    </source>
</evidence>
<feature type="domain" description="Wax synthase" evidence="8">
    <location>
        <begin position="246"/>
        <end position="332"/>
    </location>
</feature>
<dbReference type="Proteomes" id="UP000277212">
    <property type="component" value="Unassembled WGS sequence"/>
</dbReference>
<proteinExistence type="inferred from homology"/>
<protein>
    <recommendedName>
        <fullName evidence="8">Wax synthase domain-containing protein</fullName>
    </recommendedName>
</protein>
<feature type="transmembrane region" description="Helical" evidence="7">
    <location>
        <begin position="409"/>
        <end position="430"/>
    </location>
</feature>
<comment type="subcellular location">
    <subcellularLocation>
        <location evidence="1">Membrane</location>
        <topology evidence="1">Multi-pass membrane protein</topology>
    </subcellularLocation>
</comment>
<accession>A0A3M2SG57</accession>
<dbReference type="OrthoDB" id="1077582at2759"/>
<evidence type="ECO:0000256" key="7">
    <source>
        <dbReference type="SAM" id="Phobius"/>
    </source>
</evidence>
<dbReference type="InterPro" id="IPR044851">
    <property type="entry name" value="Wax_synthase"/>
</dbReference>
<dbReference type="InterPro" id="IPR032805">
    <property type="entry name" value="Wax_synthase_dom"/>
</dbReference>
<comment type="caution">
    <text evidence="9">The sequence shown here is derived from an EMBL/GenBank/DDBJ whole genome shotgun (WGS) entry which is preliminary data.</text>
</comment>
<evidence type="ECO:0000256" key="2">
    <source>
        <dbReference type="ARBA" id="ARBA00007282"/>
    </source>
</evidence>
<evidence type="ECO:0000256" key="4">
    <source>
        <dbReference type="ARBA" id="ARBA00022692"/>
    </source>
</evidence>
<dbReference type="GO" id="GO:0008374">
    <property type="term" value="F:O-acyltransferase activity"/>
    <property type="evidence" value="ECO:0007669"/>
    <property type="project" value="InterPro"/>
</dbReference>
<name>A0A3M2SG57_9HYPO</name>
<dbReference type="PANTHER" id="PTHR31595:SF27">
    <property type="entry name" value="WAX SYNTHASE DOMAIN-CONTAINING PROTEIN-RELATED"/>
    <property type="match status" value="1"/>
</dbReference>